<evidence type="ECO:0000259" key="1">
    <source>
        <dbReference type="Pfam" id="PF12146"/>
    </source>
</evidence>
<dbReference type="SUPFAM" id="SSF53474">
    <property type="entry name" value="alpha/beta-Hydrolases"/>
    <property type="match status" value="1"/>
</dbReference>
<dbReference type="GO" id="GO:0016787">
    <property type="term" value="F:hydrolase activity"/>
    <property type="evidence" value="ECO:0007669"/>
    <property type="project" value="UniProtKB-KW"/>
</dbReference>
<evidence type="ECO:0000313" key="3">
    <source>
        <dbReference type="Proteomes" id="UP001148313"/>
    </source>
</evidence>
<dbReference type="Pfam" id="PF12146">
    <property type="entry name" value="Hydrolase_4"/>
    <property type="match status" value="1"/>
</dbReference>
<protein>
    <submittedName>
        <fullName evidence="2">Alpha/beta hydrolase</fullName>
    </submittedName>
</protein>
<evidence type="ECO:0000313" key="2">
    <source>
        <dbReference type="EMBL" id="MDA4847135.1"/>
    </source>
</evidence>
<keyword evidence="2" id="KW-0378">Hydrolase</keyword>
<dbReference type="Proteomes" id="UP001148313">
    <property type="component" value="Unassembled WGS sequence"/>
</dbReference>
<proteinExistence type="predicted"/>
<dbReference type="RefSeq" id="WP_271090942.1">
    <property type="nucleotide sequence ID" value="NZ_JAPJZH010000011.1"/>
</dbReference>
<dbReference type="InterPro" id="IPR051044">
    <property type="entry name" value="MAG_DAG_Lipase"/>
</dbReference>
<accession>A0ABT4VQZ8</accession>
<keyword evidence="3" id="KW-1185">Reference proteome</keyword>
<dbReference type="Gene3D" id="3.40.50.1820">
    <property type="entry name" value="alpha/beta hydrolase"/>
    <property type="match status" value="1"/>
</dbReference>
<dbReference type="PANTHER" id="PTHR11614">
    <property type="entry name" value="PHOSPHOLIPASE-RELATED"/>
    <property type="match status" value="1"/>
</dbReference>
<name>A0ABT4VQZ8_9HYPH</name>
<dbReference type="InterPro" id="IPR000073">
    <property type="entry name" value="AB_hydrolase_1"/>
</dbReference>
<dbReference type="InterPro" id="IPR022742">
    <property type="entry name" value="Hydrolase_4"/>
</dbReference>
<reference evidence="2" key="1">
    <citation type="submission" date="2022-11" db="EMBL/GenBank/DDBJ databases">
        <title>Hoeflea poritis sp. nov., isolated from scleractinian coral Porites lutea.</title>
        <authorList>
            <person name="Zhang G."/>
            <person name="Wei Q."/>
            <person name="Cai L."/>
        </authorList>
    </citation>
    <scope>NUCLEOTIDE SEQUENCE</scope>
    <source>
        <strain evidence="2">E7-10</strain>
    </source>
</reference>
<gene>
    <name evidence="2" type="ORF">OOZ53_17375</name>
</gene>
<comment type="caution">
    <text evidence="2">The sequence shown here is derived from an EMBL/GenBank/DDBJ whole genome shotgun (WGS) entry which is preliminary data.</text>
</comment>
<sequence length="320" mass="35845">MDTNAPKSASVIYDTPDNPAPENAITGYFETRDNKRLRYAIFRSTVTRATGTVVLLQGRNETIEKYYETARNLTEAGLWVATFDWRGQGGSERLVDDSIAGHVRRFSDYQDDLEYFLENIVLPDARLPFFILGHSTGGLIALATAPRLANRVERMVVCAPFVGIHGSPFEQATMRFAVGAASRFGFGRMAPSGSKRTNLSFKDNVLTSDRRRFDRNRAIYDVCPQFTLGGPTFRWLSESFRTMKRVHDPAHLASIRIPTLIFGAGADTIVPIEAIEDIASHFRASELITIDRAKHEMFQEADIYREQLLAGIKAFLPGEV</sequence>
<organism evidence="2 3">
    <name type="scientific">Hoeflea poritis</name>
    <dbReference type="NCBI Taxonomy" id="2993659"/>
    <lineage>
        <taxon>Bacteria</taxon>
        <taxon>Pseudomonadati</taxon>
        <taxon>Pseudomonadota</taxon>
        <taxon>Alphaproteobacteria</taxon>
        <taxon>Hyphomicrobiales</taxon>
        <taxon>Rhizobiaceae</taxon>
        <taxon>Hoeflea</taxon>
    </lineage>
</organism>
<dbReference type="EMBL" id="JAPJZH010000011">
    <property type="protein sequence ID" value="MDA4847135.1"/>
    <property type="molecule type" value="Genomic_DNA"/>
</dbReference>
<dbReference type="PRINTS" id="PR00111">
    <property type="entry name" value="ABHYDROLASE"/>
</dbReference>
<dbReference type="InterPro" id="IPR029058">
    <property type="entry name" value="AB_hydrolase_fold"/>
</dbReference>
<feature type="domain" description="Serine aminopeptidase S33" evidence="1">
    <location>
        <begin position="49"/>
        <end position="302"/>
    </location>
</feature>